<evidence type="ECO:0000256" key="10">
    <source>
        <dbReference type="ARBA" id="ARBA00032238"/>
    </source>
</evidence>
<organism evidence="15 16">
    <name type="scientific">Apilactobacillus kunkeei</name>
    <dbReference type="NCBI Taxonomy" id="148814"/>
    <lineage>
        <taxon>Bacteria</taxon>
        <taxon>Bacillati</taxon>
        <taxon>Bacillota</taxon>
        <taxon>Bacilli</taxon>
        <taxon>Lactobacillales</taxon>
        <taxon>Lactobacillaceae</taxon>
        <taxon>Apilactobacillus</taxon>
    </lineage>
</organism>
<dbReference type="Pfam" id="PF02324">
    <property type="entry name" value="Glyco_hydro_70"/>
    <property type="match status" value="1"/>
</dbReference>
<feature type="region of interest" description="Disordered" evidence="12">
    <location>
        <begin position="98"/>
        <end position="159"/>
    </location>
</feature>
<feature type="region of interest" description="Disordered" evidence="12">
    <location>
        <begin position="818"/>
        <end position="838"/>
    </location>
</feature>
<dbReference type="GO" id="GO:0046527">
    <property type="term" value="F:glucosyltransferase activity"/>
    <property type="evidence" value="ECO:0007669"/>
    <property type="project" value="InterPro"/>
</dbReference>
<feature type="region of interest" description="Disordered" evidence="12">
    <location>
        <begin position="2093"/>
        <end position="2115"/>
    </location>
</feature>
<evidence type="ECO:0000256" key="2">
    <source>
        <dbReference type="ARBA" id="ARBA00003243"/>
    </source>
</evidence>
<dbReference type="PROSITE" id="PS51170">
    <property type="entry name" value="CW"/>
    <property type="match status" value="2"/>
</dbReference>
<feature type="region of interest" description="Disordered" evidence="12">
    <location>
        <begin position="1708"/>
        <end position="1995"/>
    </location>
</feature>
<feature type="compositionally biased region" description="Basic and acidic residues" evidence="12">
    <location>
        <begin position="1921"/>
        <end position="1930"/>
    </location>
</feature>
<feature type="compositionally biased region" description="Polar residues" evidence="12">
    <location>
        <begin position="1931"/>
        <end position="1946"/>
    </location>
</feature>
<dbReference type="Pfam" id="PF19258">
    <property type="entry name" value="KxYKxGKxW_sig"/>
    <property type="match status" value="1"/>
</dbReference>
<evidence type="ECO:0000256" key="5">
    <source>
        <dbReference type="ARBA" id="ARBA00022676"/>
    </source>
</evidence>
<dbReference type="KEGG" id="lku:APS55_03835"/>
<feature type="compositionally biased region" description="Polar residues" evidence="12">
    <location>
        <begin position="824"/>
        <end position="838"/>
    </location>
</feature>
<dbReference type="InterPro" id="IPR018337">
    <property type="entry name" value="Cell_wall/Cho-bd_repeat"/>
</dbReference>
<dbReference type="SMART" id="SM00642">
    <property type="entry name" value="Aamy"/>
    <property type="match status" value="1"/>
</dbReference>
<evidence type="ECO:0000256" key="11">
    <source>
        <dbReference type="PROSITE-ProRule" id="PRU00591"/>
    </source>
</evidence>
<feature type="compositionally biased region" description="Basic residues" evidence="12">
    <location>
        <begin position="2093"/>
        <end position="2111"/>
    </location>
</feature>
<dbReference type="Pfam" id="PF19127">
    <property type="entry name" value="Choline_bind_3"/>
    <property type="match status" value="7"/>
</dbReference>
<dbReference type="InterPro" id="IPR017853">
    <property type="entry name" value="GH"/>
</dbReference>
<accession>A0AAC8ZYK7</accession>
<reference evidence="16" key="1">
    <citation type="submission" date="2015-10" db="EMBL/GenBank/DDBJ databases">
        <title>Bioinformatic analysis of the first complete genome sequence of Lactobacillus kunkeei strain MP2, an Apis mellifera gut isolate.</title>
        <authorList>
            <person name="Asenjo F."/>
            <person name="Olmos A."/>
            <person name="Henriquez-Piskulich P."/>
            <person name="Aldea P."/>
            <person name="Ugalde J.A."/>
            <person name="Trombert A.N."/>
        </authorList>
    </citation>
    <scope>NUCLEOTIDE SEQUENCE [LARGE SCALE GENOMIC DNA]</scope>
    <source>
        <strain evidence="16">MP2</strain>
    </source>
</reference>
<dbReference type="Gene3D" id="3.20.20.470">
    <property type="entry name" value="Glucansucrase"/>
    <property type="match status" value="1"/>
</dbReference>
<evidence type="ECO:0000313" key="15">
    <source>
        <dbReference type="EMBL" id="ALJ31411.1"/>
    </source>
</evidence>
<keyword evidence="7 13" id="KW-0732">Signal</keyword>
<comment type="catalytic activity">
    <reaction evidence="1">
        <text>[(1-&gt;6)-alpha-D-glucosyl](n) + sucrose = [(1-&gt;6)-alpha-D-glucosyl](n+1) + D-fructose</text>
        <dbReference type="Rhea" id="RHEA:18825"/>
        <dbReference type="Rhea" id="RHEA-COMP:11144"/>
        <dbReference type="Rhea" id="RHEA-COMP:11145"/>
        <dbReference type="ChEBI" id="CHEBI:17992"/>
        <dbReference type="ChEBI" id="CHEBI:18269"/>
        <dbReference type="ChEBI" id="CHEBI:37721"/>
        <dbReference type="EC" id="2.4.1.5"/>
    </reaction>
</comment>
<dbReference type="NCBIfam" id="TIGR04035">
    <property type="entry name" value="glucan_65_rpt"/>
    <property type="match status" value="7"/>
</dbReference>
<dbReference type="EC" id="2.4.1.5" evidence="4"/>
<evidence type="ECO:0000256" key="8">
    <source>
        <dbReference type="ARBA" id="ARBA00022737"/>
    </source>
</evidence>
<evidence type="ECO:0000256" key="9">
    <source>
        <dbReference type="ARBA" id="ARBA00029911"/>
    </source>
</evidence>
<dbReference type="InterPro" id="IPR003318">
    <property type="entry name" value="Glyco_hydro70cat"/>
</dbReference>
<evidence type="ECO:0000259" key="14">
    <source>
        <dbReference type="SMART" id="SM00642"/>
    </source>
</evidence>
<dbReference type="GO" id="GO:0047849">
    <property type="term" value="F:dextransucrase activity"/>
    <property type="evidence" value="ECO:0007669"/>
    <property type="project" value="UniProtKB-EC"/>
</dbReference>
<feature type="compositionally biased region" description="Basic and acidic residues" evidence="12">
    <location>
        <begin position="1947"/>
        <end position="1956"/>
    </location>
</feature>
<dbReference type="InterPro" id="IPR027636">
    <property type="entry name" value="Glucan-bd_rpt"/>
</dbReference>
<evidence type="ECO:0000313" key="16">
    <source>
        <dbReference type="Proteomes" id="UP000067203"/>
    </source>
</evidence>
<comment type="similarity">
    <text evidence="3">Belongs to the glycosyl hydrolase 70 family.</text>
</comment>
<keyword evidence="5" id="KW-0328">Glycosyltransferase</keyword>
<evidence type="ECO:0000256" key="1">
    <source>
        <dbReference type="ARBA" id="ARBA00001152"/>
    </source>
</evidence>
<feature type="chain" id="PRO_5042162822" description="dextransucrase" evidence="13">
    <location>
        <begin position="36"/>
        <end position="2157"/>
    </location>
</feature>
<protein>
    <recommendedName>
        <fullName evidence="4">dextransucrase</fullName>
        <ecNumber evidence="4">2.4.1.5</ecNumber>
    </recommendedName>
    <alternativeName>
        <fullName evidence="9">Dextransucrase</fullName>
    </alternativeName>
    <alternativeName>
        <fullName evidence="10">Sucrose 6-glucosyltransferase</fullName>
    </alternativeName>
</protein>
<dbReference type="InterPro" id="IPR022263">
    <property type="entry name" value="KxYKxGKxW"/>
</dbReference>
<dbReference type="Proteomes" id="UP000067203">
    <property type="component" value="Chromosome"/>
</dbReference>
<gene>
    <name evidence="15" type="ORF">APS55_03835</name>
</gene>
<name>A0AAC8ZYK7_9LACO</name>
<evidence type="ECO:0000256" key="13">
    <source>
        <dbReference type="SAM" id="SignalP"/>
    </source>
</evidence>
<dbReference type="GO" id="GO:0009250">
    <property type="term" value="P:glucan biosynthetic process"/>
    <property type="evidence" value="ECO:0007669"/>
    <property type="project" value="InterPro"/>
</dbReference>
<evidence type="ECO:0000256" key="3">
    <source>
        <dbReference type="ARBA" id="ARBA00009247"/>
    </source>
</evidence>
<dbReference type="Gene3D" id="2.10.270.10">
    <property type="entry name" value="Cholin Binding"/>
    <property type="match status" value="6"/>
</dbReference>
<dbReference type="NCBIfam" id="TIGR03715">
    <property type="entry name" value="KxYKxGKxW"/>
    <property type="match status" value="1"/>
</dbReference>
<feature type="repeat" description="Cell wall-binding" evidence="11">
    <location>
        <begin position="1108"/>
        <end position="1128"/>
    </location>
</feature>
<keyword evidence="6" id="KW-0808">Transferase</keyword>
<dbReference type="RefSeq" id="WP_051961128.1">
    <property type="nucleotide sequence ID" value="NZ_CP012920.1"/>
</dbReference>
<dbReference type="InterPro" id="IPR006047">
    <property type="entry name" value="GH13_cat_dom"/>
</dbReference>
<reference evidence="15 16" key="2">
    <citation type="journal article" date="2016" name="PeerJ">
        <title>Genome sequencing and analysis of the first complete genome of Lactobacillus kunkeei strain MP2, an Apis mellifera gut isolate.</title>
        <authorList>
            <person name="Asenjo F."/>
            <person name="Olmos A."/>
            <person name="Henriquez-Piskulich P."/>
            <person name="Polanco V."/>
            <person name="Aldea P."/>
            <person name="Ugalde J.A."/>
            <person name="Trombert A.N."/>
        </authorList>
    </citation>
    <scope>NUCLEOTIDE SEQUENCE [LARGE SCALE GENOMIC DNA]</scope>
    <source>
        <strain evidence="15 16">MP2</strain>
    </source>
</reference>
<evidence type="ECO:0000256" key="4">
    <source>
        <dbReference type="ARBA" id="ARBA00012592"/>
    </source>
</evidence>
<dbReference type="InterPro" id="IPR039874">
    <property type="entry name" value="WAPL"/>
</dbReference>
<evidence type="ECO:0000256" key="7">
    <source>
        <dbReference type="ARBA" id="ARBA00022729"/>
    </source>
</evidence>
<dbReference type="SUPFAM" id="SSF51445">
    <property type="entry name" value="(Trans)glycosidases"/>
    <property type="match status" value="2"/>
</dbReference>
<feature type="compositionally biased region" description="Low complexity" evidence="12">
    <location>
        <begin position="1715"/>
        <end position="1920"/>
    </location>
</feature>
<evidence type="ECO:0000256" key="12">
    <source>
        <dbReference type="SAM" id="MobiDB-lite"/>
    </source>
</evidence>
<dbReference type="Gene3D" id="2.10.270.20">
    <property type="match status" value="1"/>
</dbReference>
<feature type="repeat" description="Cell wall-binding" evidence="11">
    <location>
        <begin position="1321"/>
        <end position="1340"/>
    </location>
</feature>
<dbReference type="PANTHER" id="PTHR22100:SF13">
    <property type="entry name" value="WINGS APART-LIKE PROTEIN HOMOLOG"/>
    <property type="match status" value="1"/>
</dbReference>
<dbReference type="Pfam" id="PF01473">
    <property type="entry name" value="Choline_bind_1"/>
    <property type="match status" value="2"/>
</dbReference>
<feature type="compositionally biased region" description="Polar residues" evidence="12">
    <location>
        <begin position="1958"/>
        <end position="1988"/>
    </location>
</feature>
<dbReference type="EMBL" id="CP012920">
    <property type="protein sequence ID" value="ALJ31411.1"/>
    <property type="molecule type" value="Genomic_DNA"/>
</dbReference>
<feature type="domain" description="Glycosyl hydrolase family 13 catalytic" evidence="14">
    <location>
        <begin position="845"/>
        <end position="1223"/>
    </location>
</feature>
<dbReference type="Gene3D" id="2.30.30.420">
    <property type="entry name" value="glucansucrase"/>
    <property type="match status" value="1"/>
</dbReference>
<dbReference type="SUPFAM" id="SSF69360">
    <property type="entry name" value="Cell wall binding repeat"/>
    <property type="match status" value="5"/>
</dbReference>
<keyword evidence="8" id="KW-0677">Repeat</keyword>
<proteinExistence type="inferred from homology"/>
<feature type="signal peptide" evidence="13">
    <location>
        <begin position="1"/>
        <end position="35"/>
    </location>
</feature>
<dbReference type="PANTHER" id="PTHR22100">
    <property type="entry name" value="WINGS APART-LIKE PROTEIN HOMOLOG"/>
    <property type="match status" value="1"/>
</dbReference>
<comment type="function">
    <text evidence="2">Production of extracellular glucans, that are thought to play a key role in the development of the dental plaque because of their ability to adhere to smooth surfaces and mediate the aggregation of bacterial cells and food debris.</text>
</comment>
<evidence type="ECO:0000256" key="6">
    <source>
        <dbReference type="ARBA" id="ARBA00022679"/>
    </source>
</evidence>
<sequence>MNNNQEKKLHYKMYKSGKQWIIAGILSATMSVVFAENVNNTDVTAKADQNNVTYTGSYASRNSDNEKSAYSASSYISGTGSLPDSAKSSFASSASSSNSVSSSASSLSSSSQTDTSSSSSKNFDQSVSSSSSSQNESSQSSASNQSFSASTSSSQTSNSSQSSFASVSLSVKLASNVSDSLKAHTKEFDGKTYFYDSNNNQVKSALIDDNDTYYYFGPNGYLTTFNSKFSNGSINSSDKLSIYTPDGKSITNVDGFLTANSWYRPKKIQVSDTQWRNSTNADFRPLLSVWWPNKTIEINYLNYMSKNGLVNGHFDNNSSANDINQAAATVRLSIENKIKADNGDLSEIRSLFTTFVNSQDEWNINSEDYNSGDSLQGGALLFGNNSETKDANSNYRLLNRNPTQQDGKVDYTHTQDPGFEFLLANDVDNSNPVVQAETLNWLHYLMNFGSIVNNDSSANFDGVRVDAVDNMDADVLNIISQYFRDAYRINASDVNSDNHLSILEDWSGNDPYYQKDHGTNQMTIDSGYLNSLRSILMYNPAVRSDMSTIINAGVVNRQDDNTTNQAIPNYEIVRAHDAGVQDIISQIIIDNIDPHASASNPTWEQMREAFKIYDADENSAVKKYTQYNIPASYALTLTNKDTTPRVYYGDMYTDGGQFMAQETPYYDSIAEMLKSRVKYVAGGQHMEAVKVNNGEDTILTSVRYGKDALNADELGDSLTRTSGIAVVESNNPTLSLSDKDKVVIHMGAAHKNQEYRQLLTASNSGIDTFDSDSSKGYVVVRTDDNGDLTLDGSTIKGYSTPQVSGYLSMWVPLGASDDQDVRTAPSSTPTTDGQSIHSNEASDSNVILEAFSNFQDFAQTPDQYENVVIQKNAEDFKKLGFTYLELPPQYRSTTDGSFIDSVVQNGYSFNDRYDLGFGTPTKYGTAEQLMDAIKALHAQGIKVLADIVPDQVYSLPNQQIVNATRTNAYGNADANSNLINSLYDAFSKGSGTDYQYKYGGEFLEQLQKLYPDLFTTKQISTGQPIDASKKLKVWTAEYLNGSNIQGRGAGYVLSSTPNSNYFTVTDDRNTNIKTSNLPNELLGNNVEYGLKVIDGKSKYVSTSGYIAKNTFIQDDNGNWYYVDNDGDFATSPQVIKGNKYFFLSNGVNLRDFVAVNSDGTMNYYQNNGYMAQTSAYYFSKNINQMLHVNDKGTLDTGIVDIHGNTQYFDENGYQIKGKIVNFNGTSMYFDDGSGNLVTDRFISFDNGWYYADSNGALVKGLQRVRHEALYFDNNGKQVKGAILTLNGHKMYFNDNSGELSQNKFVLYDGNVYYADDNGYLVTGYQNINGKNLYFNSDGVQVKDQFINVSGEDVYFNGKDGSEVMNDFIIHDGKEYYADNQGHLVTGYQIINGQHMYFNEDGSQIKDVIVNLNGKLMYFDKDSGVQATNRFVLYNGNVFYADANGTLVTGYQHIGDHYLYFNSDGTQVKGQFVKINNEDKYFNESDGYQVTNNFVFNDGNIYYLDAEGLKVTGYQPIDGQEMYFDSNGIQEKGKFVNINGKKLYLDGQSGAVVSDRFIINDGNVYYAGDDGQLVKGVQRIQNHQLLFDQNGVQEKAKYVFNDDGTISYYDAKDGYLVTSDMTVGESTIHFNSNGQMNMPQYLITINGKTYHLDGNNKTTKGLIVINGYKYFFDENGVMKQSQDVVVGGITYHADNDGVLTTISNEANGLSTGNGTQASSSAQSSASSHEAQNSSSAQNSASSHETQSSSSAQSSAASHEAQSGSSAQSSASSHETQSSSSAQISASSHEAQSSSSAQSSASSHEAQSSSSAQISASSHEAQSSSSAQSSASSHETQSSSSAQISASGHEAQSSSSAQSSASSHEAQSISSAQSSASSHEVQSSSSAQSSASSHETQSSSSAQISALSHEAQSGSNAQSSASSHDEQGKTSAHENGNGVIQNKPSQSHANDDSDKVLSNRELTTNNQVSNDHSVNNQTTQHVINVNTLSRTKTRENQKIQSKMLTTKSLRQVNKQASSLEKLVKKELKQLDKLKAELKKHSSKKLKKEYNALLQKYKANKKYYLALVAEQNTVEKYLKSAKNLKKDQKALNRLNKKLAKDKKELKRHSSKKLKKTYEKDIKGKKKLTKAIKKYKGDKAKLKKAIVNNFKKASSMKSKKK</sequence>